<evidence type="ECO:0000313" key="4">
    <source>
        <dbReference type="Proteomes" id="UP000030655"/>
    </source>
</evidence>
<keyword evidence="2" id="KW-0732">Signal</keyword>
<proteinExistence type="predicted"/>
<organism evidence="3 4">
    <name type="scientific">Anncaliia algerae PRA339</name>
    <dbReference type="NCBI Taxonomy" id="1288291"/>
    <lineage>
        <taxon>Eukaryota</taxon>
        <taxon>Fungi</taxon>
        <taxon>Fungi incertae sedis</taxon>
        <taxon>Microsporidia</taxon>
        <taxon>Tubulinosematoidea</taxon>
        <taxon>Tubulinosematidae</taxon>
        <taxon>Anncaliia</taxon>
    </lineage>
</organism>
<reference evidence="3 4" key="2">
    <citation type="submission" date="2014-03" db="EMBL/GenBank/DDBJ databases">
        <title>The Genome Sequence of Anncaliia algerae insect isolate PRA339.</title>
        <authorList>
            <consortium name="The Broad Institute Genome Sequencing Platform"/>
            <consortium name="The Broad Institute Genome Sequencing Center for Infectious Disease"/>
            <person name="Cuomo C."/>
            <person name="Becnel J."/>
            <person name="Sanscrainte N."/>
            <person name="Walker B."/>
            <person name="Young S.K."/>
            <person name="Zeng Q."/>
            <person name="Gargeya S."/>
            <person name="Fitzgerald M."/>
            <person name="Haas B."/>
            <person name="Abouelleil A."/>
            <person name="Alvarado L."/>
            <person name="Arachchi H.M."/>
            <person name="Berlin A.M."/>
            <person name="Chapman S.B."/>
            <person name="Dewar J."/>
            <person name="Goldberg J."/>
            <person name="Griggs A."/>
            <person name="Gujja S."/>
            <person name="Hansen M."/>
            <person name="Howarth C."/>
            <person name="Imamovic A."/>
            <person name="Larimer J."/>
            <person name="McCowan C."/>
            <person name="Murphy C."/>
            <person name="Neiman D."/>
            <person name="Pearson M."/>
            <person name="Priest M."/>
            <person name="Roberts A."/>
            <person name="Saif S."/>
            <person name="Shea T."/>
            <person name="Sisk P."/>
            <person name="Sykes S."/>
            <person name="Wortman J."/>
            <person name="Nusbaum C."/>
            <person name="Birren B."/>
        </authorList>
    </citation>
    <scope>NUCLEOTIDE SEQUENCE [LARGE SCALE GENOMIC DNA]</scope>
    <source>
        <strain evidence="3 4">PRA339</strain>
    </source>
</reference>
<feature type="chain" id="PRO_5001576746" evidence="2">
    <location>
        <begin position="18"/>
        <end position="378"/>
    </location>
</feature>
<feature type="compositionally biased region" description="Polar residues" evidence="1">
    <location>
        <begin position="214"/>
        <end position="225"/>
    </location>
</feature>
<dbReference type="VEuPathDB" id="MicrosporidiaDB:H312_02796"/>
<evidence type="ECO:0000256" key="1">
    <source>
        <dbReference type="SAM" id="MobiDB-lite"/>
    </source>
</evidence>
<name>A0A059EYI5_9MICR</name>
<keyword evidence="4" id="KW-1185">Reference proteome</keyword>
<evidence type="ECO:0000313" key="3">
    <source>
        <dbReference type="EMBL" id="KCZ79814.1"/>
    </source>
</evidence>
<accession>A0A059EYI5</accession>
<dbReference type="OrthoDB" id="10465999at2759"/>
<reference evidence="4" key="1">
    <citation type="submission" date="2013-02" db="EMBL/GenBank/DDBJ databases">
        <authorList>
            <consortium name="The Broad Institute Genome Sequencing Platform"/>
            <person name="Cuomo C."/>
            <person name="Becnel J."/>
            <person name="Sanscrainte N."/>
            <person name="Walker B."/>
            <person name="Young S.K."/>
            <person name="Zeng Q."/>
            <person name="Gargeya S."/>
            <person name="Fitzgerald M."/>
            <person name="Haas B."/>
            <person name="Abouelleil A."/>
            <person name="Alvarado L."/>
            <person name="Arachchi H.M."/>
            <person name="Berlin A.M."/>
            <person name="Chapman S.B."/>
            <person name="Dewar J."/>
            <person name="Goldberg J."/>
            <person name="Griggs A."/>
            <person name="Gujja S."/>
            <person name="Hansen M."/>
            <person name="Howarth C."/>
            <person name="Imamovic A."/>
            <person name="Larimer J."/>
            <person name="McCowan C."/>
            <person name="Murphy C."/>
            <person name="Neiman D."/>
            <person name="Pearson M."/>
            <person name="Priest M."/>
            <person name="Roberts A."/>
            <person name="Saif S."/>
            <person name="Shea T."/>
            <person name="Sisk P."/>
            <person name="Sykes S."/>
            <person name="Wortman J."/>
            <person name="Nusbaum C."/>
            <person name="Birren B."/>
        </authorList>
    </citation>
    <scope>NUCLEOTIDE SEQUENCE [LARGE SCALE GENOMIC DNA]</scope>
    <source>
        <strain evidence="4">PRA339</strain>
    </source>
</reference>
<gene>
    <name evidence="3" type="ORF">H312_02796</name>
</gene>
<feature type="region of interest" description="Disordered" evidence="1">
    <location>
        <begin position="211"/>
        <end position="270"/>
    </location>
</feature>
<dbReference type="Proteomes" id="UP000030655">
    <property type="component" value="Unassembled WGS sequence"/>
</dbReference>
<dbReference type="EMBL" id="KK365228">
    <property type="protein sequence ID" value="KCZ79814.1"/>
    <property type="molecule type" value="Genomic_DNA"/>
</dbReference>
<dbReference type="AlphaFoldDB" id="A0A059EYI5"/>
<protein>
    <submittedName>
        <fullName evidence="3">Uncharacterized protein</fullName>
    </submittedName>
</protein>
<feature type="compositionally biased region" description="Polar residues" evidence="1">
    <location>
        <begin position="254"/>
        <end position="270"/>
    </location>
</feature>
<feature type="signal peptide" evidence="2">
    <location>
        <begin position="1"/>
        <end position="17"/>
    </location>
</feature>
<sequence>MILILLIKLCIITVKCSTEVEVRLDQSKGSSKYRLRSVSENDEGSFGSTYEKNGKRKCILCRSISLNGPSKSPRRNTTGSYDPCKRNENRSDIVAKWRSFLNFFKYINPRKRTISEGKNGKDTFLSTLKENEEEELEKIKSSSKLEYKIRENCCKEEGNPICNGRKSALFGLNSHHSDKLLIEDKHKIEVINQDKANEEIRNAPFSKYLKDQDFSPSRTSANSATLEDIKNLNKAPGVKRRRNPTDELPKLPTENYNFSSTTHPSLETSNQPATEINEEVESIHSSLFSQDLIRYFDVRINNLNENTAISVKKPGVFVEKQDNKIVEDSFAEYIDMGGNTNSTITTDNFKKQKISENPQTIESVNYENTRKDSISIHK</sequence>
<dbReference type="HOGENOM" id="CLU_731530_0_0_1"/>
<evidence type="ECO:0000256" key="2">
    <source>
        <dbReference type="SAM" id="SignalP"/>
    </source>
</evidence>